<evidence type="ECO:0000313" key="4">
    <source>
        <dbReference type="Proteomes" id="UP000059074"/>
    </source>
</evidence>
<keyword evidence="1" id="KW-0732">Signal</keyword>
<feature type="chain" id="PRO_5007178246" description="EF-hand domain-containing protein" evidence="1">
    <location>
        <begin position="22"/>
        <end position="101"/>
    </location>
</feature>
<keyword evidence="4" id="KW-1185">Reference proteome</keyword>
<dbReference type="RefSeq" id="WP_068459650.1">
    <property type="nucleotide sequence ID" value="NZ_LMTR01000027.1"/>
</dbReference>
<evidence type="ECO:0000313" key="3">
    <source>
        <dbReference type="EMBL" id="KWT71023.1"/>
    </source>
</evidence>
<dbReference type="STRING" id="121290.APY04_0685"/>
<organism evidence="3 4">
    <name type="scientific">Hyphomicrobium sulfonivorans</name>
    <dbReference type="NCBI Taxonomy" id="121290"/>
    <lineage>
        <taxon>Bacteria</taxon>
        <taxon>Pseudomonadati</taxon>
        <taxon>Pseudomonadota</taxon>
        <taxon>Alphaproteobacteria</taxon>
        <taxon>Hyphomicrobiales</taxon>
        <taxon>Hyphomicrobiaceae</taxon>
        <taxon>Hyphomicrobium</taxon>
    </lineage>
</organism>
<dbReference type="InterPro" id="IPR011992">
    <property type="entry name" value="EF-hand-dom_pair"/>
</dbReference>
<reference evidence="3 4" key="1">
    <citation type="submission" date="2015-10" db="EMBL/GenBank/DDBJ databases">
        <title>Transcriptomic analysis of a linuron degrading triple-species bacterial consortium.</title>
        <authorList>
            <person name="Albers P."/>
        </authorList>
    </citation>
    <scope>NUCLEOTIDE SEQUENCE [LARGE SCALE GENOMIC DNA]</scope>
    <source>
        <strain evidence="3 4">WDL6</strain>
    </source>
</reference>
<dbReference type="PROSITE" id="PS00018">
    <property type="entry name" value="EF_HAND_1"/>
    <property type="match status" value="1"/>
</dbReference>
<dbReference type="OrthoDB" id="8450861at2"/>
<feature type="signal peptide" evidence="1">
    <location>
        <begin position="1"/>
        <end position="21"/>
    </location>
</feature>
<protein>
    <recommendedName>
        <fullName evidence="2">EF-hand domain-containing protein</fullName>
    </recommendedName>
</protein>
<dbReference type="PROSITE" id="PS50222">
    <property type="entry name" value="EF_HAND_2"/>
    <property type="match status" value="1"/>
</dbReference>
<name>A0A125NVX9_HYPSL</name>
<dbReference type="SUPFAM" id="SSF47473">
    <property type="entry name" value="EF-hand"/>
    <property type="match status" value="1"/>
</dbReference>
<dbReference type="AlphaFoldDB" id="A0A125NVX9"/>
<dbReference type="Pfam" id="PF13202">
    <property type="entry name" value="EF-hand_5"/>
    <property type="match status" value="2"/>
</dbReference>
<dbReference type="PATRIC" id="fig|121290.4.peg.1157"/>
<dbReference type="EMBL" id="LMTR01000027">
    <property type="protein sequence ID" value="KWT71023.1"/>
    <property type="molecule type" value="Genomic_DNA"/>
</dbReference>
<dbReference type="InterPro" id="IPR018247">
    <property type="entry name" value="EF_Hand_1_Ca_BS"/>
</dbReference>
<comment type="caution">
    <text evidence="3">The sequence shown here is derived from an EMBL/GenBank/DDBJ whole genome shotgun (WGS) entry which is preliminary data.</text>
</comment>
<dbReference type="GO" id="GO:0005509">
    <property type="term" value="F:calcium ion binding"/>
    <property type="evidence" value="ECO:0007669"/>
    <property type="project" value="InterPro"/>
</dbReference>
<feature type="domain" description="EF-hand" evidence="2">
    <location>
        <begin position="19"/>
        <end position="54"/>
    </location>
</feature>
<dbReference type="Gene3D" id="1.10.238.10">
    <property type="entry name" value="EF-hand"/>
    <property type="match status" value="1"/>
</dbReference>
<dbReference type="Proteomes" id="UP000059074">
    <property type="component" value="Unassembled WGS sequence"/>
</dbReference>
<gene>
    <name evidence="3" type="ORF">APY04_0685</name>
</gene>
<evidence type="ECO:0000259" key="2">
    <source>
        <dbReference type="PROSITE" id="PS50222"/>
    </source>
</evidence>
<accession>A0A125NVX9</accession>
<sequence>MAKKWVAIAAALALSGSAAIAADWAEQFKVIDTDGSGTIAQTEWEANAGKLGIDPVPQFQAMDKNNNSSISKSEWAAAEKMVKAFPVSCKSATESWCPPGY</sequence>
<dbReference type="CDD" id="cd00051">
    <property type="entry name" value="EFh"/>
    <property type="match status" value="1"/>
</dbReference>
<dbReference type="InterPro" id="IPR002048">
    <property type="entry name" value="EF_hand_dom"/>
</dbReference>
<evidence type="ECO:0000256" key="1">
    <source>
        <dbReference type="SAM" id="SignalP"/>
    </source>
</evidence>
<proteinExistence type="predicted"/>